<dbReference type="OrthoDB" id="572373at2"/>
<evidence type="ECO:0000313" key="2">
    <source>
        <dbReference type="Proteomes" id="UP000265719"/>
    </source>
</evidence>
<dbReference type="EMBL" id="CP063196">
    <property type="protein sequence ID" value="UOE21093.1"/>
    <property type="molecule type" value="Genomic_DNA"/>
</dbReference>
<sequence length="162" mass="17450">MAGSRTREVADATRRPARLVAAVLGAVFLLVGILGFVPGITTDYGAMELAGHQSRAKLFGVFQVSVLHNLVHLLFGVAGLAAAWLGAKTARLYLLVGGLVYLVLWLYGLLIDLTTVQELFGPVPPEANFVPVNNADDWLHFFLGAGMITLWLVVRPGRGVRE</sequence>
<dbReference type="RefSeq" id="WP_068690572.1">
    <property type="nucleotide sequence ID" value="NZ_CP063196.1"/>
</dbReference>
<dbReference type="Pfam" id="PF14325">
    <property type="entry name" value="DUF4383"/>
    <property type="match status" value="1"/>
</dbReference>
<reference evidence="1" key="1">
    <citation type="submission" date="2020-10" db="EMBL/GenBank/DDBJ databases">
        <title>De novo genome project of the cellulose decomposer Thermobifida halotolerans type strain.</title>
        <authorList>
            <person name="Nagy I."/>
            <person name="Horvath B."/>
            <person name="Kukolya J."/>
            <person name="Nagy I."/>
            <person name="Orsini M."/>
        </authorList>
    </citation>
    <scope>NUCLEOTIDE SEQUENCE</scope>
    <source>
        <strain evidence="1">DSM 44931</strain>
    </source>
</reference>
<proteinExistence type="predicted"/>
<name>A0A399FZD9_9ACTN</name>
<evidence type="ECO:0000313" key="1">
    <source>
        <dbReference type="EMBL" id="UOE21093.1"/>
    </source>
</evidence>
<organism evidence="1 2">
    <name type="scientific">Thermobifida halotolerans</name>
    <dbReference type="NCBI Taxonomy" id="483545"/>
    <lineage>
        <taxon>Bacteria</taxon>
        <taxon>Bacillati</taxon>
        <taxon>Actinomycetota</taxon>
        <taxon>Actinomycetes</taxon>
        <taxon>Streptosporangiales</taxon>
        <taxon>Nocardiopsidaceae</taxon>
        <taxon>Thermobifida</taxon>
    </lineage>
</organism>
<accession>A0A399FZD9</accession>
<dbReference type="Proteomes" id="UP000265719">
    <property type="component" value="Chromosome"/>
</dbReference>
<protein>
    <submittedName>
        <fullName evidence="1">DUF4383 domain-containing protein</fullName>
    </submittedName>
</protein>
<gene>
    <name evidence="1" type="ORF">NI17_008085</name>
</gene>
<dbReference type="KEGG" id="thao:NI17_008085"/>
<keyword evidence="2" id="KW-1185">Reference proteome</keyword>
<dbReference type="AlphaFoldDB" id="A0A399FZD9"/>